<dbReference type="InterPro" id="IPR006573">
    <property type="entry name" value="NHR_dom"/>
</dbReference>
<dbReference type="STRING" id="29172.A0A0D8XDC0"/>
<evidence type="ECO:0000256" key="1">
    <source>
        <dbReference type="SAM" id="MobiDB-lite"/>
    </source>
</evidence>
<reference evidence="3 4" key="1">
    <citation type="submission" date="2013-11" db="EMBL/GenBank/DDBJ databases">
        <title>Draft genome of the bovine lungworm Dictyocaulus viviparus.</title>
        <authorList>
            <person name="Mitreva M."/>
        </authorList>
    </citation>
    <scope>NUCLEOTIDE SEQUENCE [LARGE SCALE GENOMIC DNA]</scope>
    <source>
        <strain evidence="3 4">HannoverDv2000</strain>
    </source>
</reference>
<keyword evidence="4" id="KW-1185">Reference proteome</keyword>
<feature type="region of interest" description="Disordered" evidence="1">
    <location>
        <begin position="102"/>
        <end position="125"/>
    </location>
</feature>
<sequence length="242" mass="26635">MPQYWVGIKDIALQPPVNSVLSFWITDSDTAYVFLQWRNIHIVGYQLFHYLNNCSGEVKFQKDQNFARTILYVDNSLQLYMFFDIYGSTQAIRLRGSEPVSRSHSALPRAAPSTSAPTRVALPPLPTIIRRENPTAQSSSSQPAEVSSNVLRVLLRDESNEAASNNNSVAGVSCEVPQPRPALPPRRSGDELLLGSTVNDLLTEVPALPRPPPFAPRTAPLPELPIPLPPSRLPPPIPVTAL</sequence>
<feature type="compositionally biased region" description="Pro residues" evidence="1">
    <location>
        <begin position="222"/>
        <end position="242"/>
    </location>
</feature>
<dbReference type="Pfam" id="PF07177">
    <property type="entry name" value="Neuralized"/>
    <property type="match status" value="1"/>
</dbReference>
<name>A0A0D8XDC0_DICVI</name>
<evidence type="ECO:0000313" key="4">
    <source>
        <dbReference type="Proteomes" id="UP000053766"/>
    </source>
</evidence>
<protein>
    <recommendedName>
        <fullName evidence="2">NHR domain-containing protein</fullName>
    </recommendedName>
</protein>
<feature type="region of interest" description="Disordered" evidence="1">
    <location>
        <begin position="161"/>
        <end position="191"/>
    </location>
</feature>
<evidence type="ECO:0000259" key="2">
    <source>
        <dbReference type="Pfam" id="PF07177"/>
    </source>
</evidence>
<reference evidence="4" key="2">
    <citation type="journal article" date="2016" name="Sci. Rep.">
        <title>Dictyocaulus viviparus genome, variome and transcriptome elucidate lungworm biology and support future intervention.</title>
        <authorList>
            <person name="McNulty S.N."/>
            <person name="Strube C."/>
            <person name="Rosa B.A."/>
            <person name="Martin J.C."/>
            <person name="Tyagi R."/>
            <person name="Choi Y.J."/>
            <person name="Wang Q."/>
            <person name="Hallsworth Pepin K."/>
            <person name="Zhang X."/>
            <person name="Ozersky P."/>
            <person name="Wilson R.K."/>
            <person name="Sternberg P.W."/>
            <person name="Gasser R.B."/>
            <person name="Mitreva M."/>
        </authorList>
    </citation>
    <scope>NUCLEOTIDE SEQUENCE [LARGE SCALE GENOMIC DNA]</scope>
    <source>
        <strain evidence="4">HannoverDv2000</strain>
    </source>
</reference>
<gene>
    <name evidence="3" type="ORF">DICVIV_12273</name>
</gene>
<feature type="region of interest" description="Disordered" evidence="1">
    <location>
        <begin position="206"/>
        <end position="242"/>
    </location>
</feature>
<feature type="domain" description="NHR" evidence="2">
    <location>
        <begin position="48"/>
        <end position="94"/>
    </location>
</feature>
<organism evidence="3 4">
    <name type="scientific">Dictyocaulus viviparus</name>
    <name type="common">Bovine lungworm</name>
    <dbReference type="NCBI Taxonomy" id="29172"/>
    <lineage>
        <taxon>Eukaryota</taxon>
        <taxon>Metazoa</taxon>
        <taxon>Ecdysozoa</taxon>
        <taxon>Nematoda</taxon>
        <taxon>Chromadorea</taxon>
        <taxon>Rhabditida</taxon>
        <taxon>Rhabditina</taxon>
        <taxon>Rhabditomorpha</taxon>
        <taxon>Strongyloidea</taxon>
        <taxon>Metastrongylidae</taxon>
        <taxon>Dictyocaulus</taxon>
    </lineage>
</organism>
<dbReference type="OrthoDB" id="5849323at2759"/>
<dbReference type="Proteomes" id="UP000053766">
    <property type="component" value="Unassembled WGS sequence"/>
</dbReference>
<proteinExistence type="predicted"/>
<feature type="non-terminal residue" evidence="3">
    <location>
        <position position="242"/>
    </location>
</feature>
<feature type="compositionally biased region" description="Low complexity" evidence="1">
    <location>
        <begin position="161"/>
        <end position="173"/>
    </location>
</feature>
<dbReference type="AlphaFoldDB" id="A0A0D8XDC0"/>
<accession>A0A0D8XDC0</accession>
<dbReference type="EMBL" id="KN716767">
    <property type="protein sequence ID" value="KJH41752.1"/>
    <property type="molecule type" value="Genomic_DNA"/>
</dbReference>
<evidence type="ECO:0000313" key="3">
    <source>
        <dbReference type="EMBL" id="KJH41752.1"/>
    </source>
</evidence>